<reference evidence="8" key="1">
    <citation type="submission" date="2023-03" db="EMBL/GenBank/DDBJ databases">
        <authorList>
            <person name="Julca I."/>
        </authorList>
    </citation>
    <scope>NUCLEOTIDE SEQUENCE</scope>
</reference>
<evidence type="ECO:0000256" key="1">
    <source>
        <dbReference type="ARBA" id="ARBA00004123"/>
    </source>
</evidence>
<dbReference type="InterPro" id="IPR036638">
    <property type="entry name" value="HLH_DNA-bd_sf"/>
</dbReference>
<evidence type="ECO:0000313" key="9">
    <source>
        <dbReference type="Proteomes" id="UP001161247"/>
    </source>
</evidence>
<dbReference type="CDD" id="cd11393">
    <property type="entry name" value="bHLH_AtbHLH_like"/>
    <property type="match status" value="1"/>
</dbReference>
<name>A0AAV1CAA4_OLDCO</name>
<keyword evidence="5" id="KW-0539">Nucleus</keyword>
<comment type="subcellular location">
    <subcellularLocation>
        <location evidence="1">Nucleus</location>
    </subcellularLocation>
</comment>
<dbReference type="SMART" id="SM00353">
    <property type="entry name" value="HLH"/>
    <property type="match status" value="1"/>
</dbReference>
<dbReference type="InterPro" id="IPR045843">
    <property type="entry name" value="IND-like"/>
</dbReference>
<dbReference type="InterPro" id="IPR011598">
    <property type="entry name" value="bHLH_dom"/>
</dbReference>
<dbReference type="Pfam" id="PF00010">
    <property type="entry name" value="HLH"/>
    <property type="match status" value="1"/>
</dbReference>
<keyword evidence="3" id="KW-0238">DNA-binding</keyword>
<dbReference type="PROSITE" id="PS50888">
    <property type="entry name" value="BHLH"/>
    <property type="match status" value="1"/>
</dbReference>
<dbReference type="GO" id="GO:0046983">
    <property type="term" value="F:protein dimerization activity"/>
    <property type="evidence" value="ECO:0007669"/>
    <property type="project" value="InterPro"/>
</dbReference>
<dbReference type="PANTHER" id="PTHR45914">
    <property type="entry name" value="TRANSCRIPTION FACTOR HEC3-RELATED"/>
    <property type="match status" value="1"/>
</dbReference>
<dbReference type="Proteomes" id="UP001161247">
    <property type="component" value="Chromosome 1"/>
</dbReference>
<keyword evidence="2" id="KW-0805">Transcription regulation</keyword>
<evidence type="ECO:0000256" key="3">
    <source>
        <dbReference type="ARBA" id="ARBA00023125"/>
    </source>
</evidence>
<dbReference type="PANTHER" id="PTHR45914:SF24">
    <property type="entry name" value="BHLH DOMAIN-CONTAINING PROTEIN"/>
    <property type="match status" value="1"/>
</dbReference>
<evidence type="ECO:0000259" key="7">
    <source>
        <dbReference type="PROSITE" id="PS50888"/>
    </source>
</evidence>
<evidence type="ECO:0000256" key="6">
    <source>
        <dbReference type="SAM" id="MobiDB-lite"/>
    </source>
</evidence>
<dbReference type="AlphaFoldDB" id="A0AAV1CAA4"/>
<dbReference type="SUPFAM" id="SSF47459">
    <property type="entry name" value="HLH, helix-loop-helix DNA-binding domain"/>
    <property type="match status" value="1"/>
</dbReference>
<accession>A0AAV1CAA4</accession>
<sequence>MALSYYSSSSNWPGELEHLNSEINMFSAADQLDEAEYLTDILGLNDNNCHHHNSITLPDSYNIDPFFLASSHDSFYAENYTNIDNTLYSIFPENDYSEPYSDTKRQKLYDDGCYLNSSSSEIDDNGLLQSLCNGIGFFPDPPSLLSPEILSPAPLGSSFGCDNPPVFSIGSREMMNEKKGGSGSSNISNGGGGGLKVSAQSMAARQRRRKITEKTQELGKLIPGGQKMNTAEMFQAASKYIKFLQAQVGVLESFASLVDNQGNGEEIQYEELNPLLRSSLIQEKLYSMDKCLVPEKFVQAIANDSRIQPIIGAFFNDFKELIGGG</sequence>
<dbReference type="EMBL" id="OX459118">
    <property type="protein sequence ID" value="CAI9091767.1"/>
    <property type="molecule type" value="Genomic_DNA"/>
</dbReference>
<feature type="region of interest" description="Disordered" evidence="6">
    <location>
        <begin position="175"/>
        <end position="206"/>
    </location>
</feature>
<dbReference type="GO" id="GO:0003700">
    <property type="term" value="F:DNA-binding transcription factor activity"/>
    <property type="evidence" value="ECO:0007669"/>
    <property type="project" value="InterPro"/>
</dbReference>
<dbReference type="GO" id="GO:0005634">
    <property type="term" value="C:nucleus"/>
    <property type="evidence" value="ECO:0007669"/>
    <property type="project" value="UniProtKB-SubCell"/>
</dbReference>
<keyword evidence="4" id="KW-0804">Transcription</keyword>
<keyword evidence="9" id="KW-1185">Reference proteome</keyword>
<feature type="domain" description="BHLH" evidence="7">
    <location>
        <begin position="195"/>
        <end position="244"/>
    </location>
</feature>
<protein>
    <submittedName>
        <fullName evidence="8">OLC1v1026876C1</fullName>
    </submittedName>
</protein>
<proteinExistence type="predicted"/>
<dbReference type="Gene3D" id="4.10.280.10">
    <property type="entry name" value="Helix-loop-helix DNA-binding domain"/>
    <property type="match status" value="1"/>
</dbReference>
<evidence type="ECO:0000256" key="5">
    <source>
        <dbReference type="ARBA" id="ARBA00023242"/>
    </source>
</evidence>
<evidence type="ECO:0000256" key="4">
    <source>
        <dbReference type="ARBA" id="ARBA00023163"/>
    </source>
</evidence>
<dbReference type="InterPro" id="IPR045239">
    <property type="entry name" value="bHLH95_bHLH"/>
</dbReference>
<dbReference type="GO" id="GO:0003677">
    <property type="term" value="F:DNA binding"/>
    <property type="evidence" value="ECO:0007669"/>
    <property type="project" value="UniProtKB-KW"/>
</dbReference>
<organism evidence="8 9">
    <name type="scientific">Oldenlandia corymbosa var. corymbosa</name>
    <dbReference type="NCBI Taxonomy" id="529605"/>
    <lineage>
        <taxon>Eukaryota</taxon>
        <taxon>Viridiplantae</taxon>
        <taxon>Streptophyta</taxon>
        <taxon>Embryophyta</taxon>
        <taxon>Tracheophyta</taxon>
        <taxon>Spermatophyta</taxon>
        <taxon>Magnoliopsida</taxon>
        <taxon>eudicotyledons</taxon>
        <taxon>Gunneridae</taxon>
        <taxon>Pentapetalae</taxon>
        <taxon>asterids</taxon>
        <taxon>lamiids</taxon>
        <taxon>Gentianales</taxon>
        <taxon>Rubiaceae</taxon>
        <taxon>Rubioideae</taxon>
        <taxon>Spermacoceae</taxon>
        <taxon>Hedyotis-Oldenlandia complex</taxon>
        <taxon>Oldenlandia</taxon>
    </lineage>
</organism>
<evidence type="ECO:0000313" key="8">
    <source>
        <dbReference type="EMBL" id="CAI9091767.1"/>
    </source>
</evidence>
<gene>
    <name evidence="8" type="ORF">OLC1_LOCUS3605</name>
</gene>
<evidence type="ECO:0000256" key="2">
    <source>
        <dbReference type="ARBA" id="ARBA00023015"/>
    </source>
</evidence>